<keyword evidence="2" id="KW-0482">Metalloprotease</keyword>
<accession>A0A6G5A6Q1</accession>
<proteinExistence type="predicted"/>
<feature type="signal peptide" evidence="1">
    <location>
        <begin position="1"/>
        <end position="19"/>
    </location>
</feature>
<dbReference type="GO" id="GO:0006508">
    <property type="term" value="P:proteolysis"/>
    <property type="evidence" value="ECO:0007669"/>
    <property type="project" value="UniProtKB-KW"/>
</dbReference>
<dbReference type="VEuPathDB" id="VectorBase:LOC119172443"/>
<dbReference type="SUPFAM" id="SSF55486">
    <property type="entry name" value="Metalloproteases ('zincins'), catalytic domain"/>
    <property type="match status" value="1"/>
</dbReference>
<dbReference type="Gene3D" id="3.40.390.10">
    <property type="entry name" value="Collagenase (Catalytic Domain)"/>
    <property type="match status" value="1"/>
</dbReference>
<protein>
    <submittedName>
        <fullName evidence="2">Putative secreted metalloprotease</fullName>
    </submittedName>
</protein>
<organism evidence="2">
    <name type="scientific">Rhipicephalus microplus</name>
    <name type="common">Cattle tick</name>
    <name type="synonym">Boophilus microplus</name>
    <dbReference type="NCBI Taxonomy" id="6941"/>
    <lineage>
        <taxon>Eukaryota</taxon>
        <taxon>Metazoa</taxon>
        <taxon>Ecdysozoa</taxon>
        <taxon>Arthropoda</taxon>
        <taxon>Chelicerata</taxon>
        <taxon>Arachnida</taxon>
        <taxon>Acari</taxon>
        <taxon>Parasitiformes</taxon>
        <taxon>Ixodida</taxon>
        <taxon>Ixodoidea</taxon>
        <taxon>Ixodidae</taxon>
        <taxon>Rhipicephalinae</taxon>
        <taxon>Rhipicephalus</taxon>
        <taxon>Boophilus</taxon>
    </lineage>
</organism>
<evidence type="ECO:0000313" key="2">
    <source>
        <dbReference type="EMBL" id="NIE46644.1"/>
    </source>
</evidence>
<dbReference type="AlphaFoldDB" id="A0A6G5A6Q1"/>
<dbReference type="EMBL" id="GIKN01004371">
    <property type="protein sequence ID" value="NIE46644.1"/>
    <property type="molecule type" value="Transcribed_RNA"/>
</dbReference>
<dbReference type="GO" id="GO:0008237">
    <property type="term" value="F:metallopeptidase activity"/>
    <property type="evidence" value="ECO:0007669"/>
    <property type="project" value="UniProtKB-KW"/>
</dbReference>
<evidence type="ECO:0000256" key="1">
    <source>
        <dbReference type="SAM" id="SignalP"/>
    </source>
</evidence>
<dbReference type="InterPro" id="IPR024079">
    <property type="entry name" value="MetalloPept_cat_dom_sf"/>
</dbReference>
<keyword evidence="2" id="KW-0645">Protease</keyword>
<name>A0A6G5A6Q1_RHIMP</name>
<sequence length="274" mass="31476">MILIFISLLQLMMCCSVVSFEISKEYYVYPRILQERSEARNLVLKLSDKITLNLERSTVLADNIHFVTSTKDLHEVEMVDTSDIQQSIYHDTHYQSSVAVRQKDGNVEVEGIINDHLRIRPLPERERSGEGQMMHKIFEVEPLKGEFSRAGEIVRVNDVSKHTNSDGMQHLNNLQSRASNGEQFQVELHLISDKAHQKYYNKNQELITYLAVMTNAANLRYLEMGNPKVKFLLVGVTRAKDHDFARNNGREIDAGEMLGGLEHYKKEGRIPGKF</sequence>
<feature type="chain" id="PRO_5026217895" evidence="1">
    <location>
        <begin position="20"/>
        <end position="274"/>
    </location>
</feature>
<keyword evidence="1" id="KW-0732">Signal</keyword>
<keyword evidence="2" id="KW-0378">Hydrolase</keyword>
<reference evidence="2" key="1">
    <citation type="submission" date="2020-03" db="EMBL/GenBank/DDBJ databases">
        <title>A transcriptome and proteome of the tick Rhipicephalus microplus shaped by the genetic composition of its hosts and developmental stage.</title>
        <authorList>
            <person name="Garcia G.R."/>
            <person name="Ribeiro J.M.C."/>
            <person name="Maruyama S.R."/>
            <person name="Gardinasse L.G."/>
            <person name="Nelson K."/>
            <person name="Ferreira B.R."/>
            <person name="Andrade T.G."/>
            <person name="Santos I.K.F.M."/>
        </authorList>
    </citation>
    <scope>NUCLEOTIDE SEQUENCE</scope>
    <source>
        <strain evidence="2">NSGR</strain>
        <tissue evidence="2">Salivary glands</tissue>
    </source>
</reference>
<dbReference type="OrthoDB" id="6497651at2759"/>